<accession>A0ABD3X3W6</accession>
<keyword evidence="11" id="KW-1185">Reference proteome</keyword>
<dbReference type="GO" id="GO:0034501">
    <property type="term" value="P:protein localization to kinetochore"/>
    <property type="evidence" value="ECO:0007669"/>
    <property type="project" value="UniProtKB-UniRule"/>
</dbReference>
<evidence type="ECO:0000256" key="7">
    <source>
        <dbReference type="ARBA" id="ARBA00023306"/>
    </source>
</evidence>
<dbReference type="GO" id="GO:1990423">
    <property type="term" value="C:RZZ complex"/>
    <property type="evidence" value="ECO:0007669"/>
    <property type="project" value="UniProtKB-UniRule"/>
</dbReference>
<gene>
    <name evidence="10" type="ORF">ACJMK2_032651</name>
</gene>
<keyword evidence="8 9" id="KW-0137">Centromere</keyword>
<dbReference type="Proteomes" id="UP001634394">
    <property type="component" value="Unassembled WGS sequence"/>
</dbReference>
<dbReference type="Gene3D" id="1.20.58.730">
    <property type="match status" value="1"/>
</dbReference>
<evidence type="ECO:0000313" key="10">
    <source>
        <dbReference type="EMBL" id="KAL3880411.1"/>
    </source>
</evidence>
<dbReference type="GO" id="GO:0051301">
    <property type="term" value="P:cell division"/>
    <property type="evidence" value="ECO:0007669"/>
    <property type="project" value="UniProtKB-UniRule"/>
</dbReference>
<keyword evidence="7 9" id="KW-0131">Cell cycle</keyword>
<evidence type="ECO:0000256" key="5">
    <source>
        <dbReference type="ARBA" id="ARBA00022776"/>
    </source>
</evidence>
<comment type="function">
    <text evidence="9">Essential component of the mitotic checkpoint, which prevents cells from prematurely exiting mitosis. Required for the assembly of the dynein-dynactin and MAD1-MAD2 complexes onto kinetochores. Its function related to the spindle assembly machinery is proposed to depend on its association in the mitotic RZZ complex.</text>
</comment>
<evidence type="ECO:0000256" key="1">
    <source>
        <dbReference type="ARBA" id="ARBA00004629"/>
    </source>
</evidence>
<dbReference type="EMBL" id="JBJQND010000004">
    <property type="protein sequence ID" value="KAL3880411.1"/>
    <property type="molecule type" value="Genomic_DNA"/>
</dbReference>
<evidence type="ECO:0000256" key="6">
    <source>
        <dbReference type="ARBA" id="ARBA00022838"/>
    </source>
</evidence>
<evidence type="ECO:0000256" key="3">
    <source>
        <dbReference type="ARBA" id="ARBA00022454"/>
    </source>
</evidence>
<evidence type="ECO:0000256" key="2">
    <source>
        <dbReference type="ARBA" id="ARBA00009062"/>
    </source>
</evidence>
<protein>
    <recommendedName>
        <fullName evidence="9">Protein zwilch</fullName>
    </recommendedName>
</protein>
<dbReference type="InterPro" id="IPR018630">
    <property type="entry name" value="Zwilch"/>
</dbReference>
<keyword evidence="3 9" id="KW-0158">Chromosome</keyword>
<comment type="subunit">
    <text evidence="9">Component of the RZZ complex.</text>
</comment>
<dbReference type="PANTHER" id="PTHR15995">
    <property type="entry name" value="PROTEIN ZWILCH HOMOLOG"/>
    <property type="match status" value="1"/>
</dbReference>
<sequence length="614" mass="69721">MDSKRLCDFMSVLCELLEDKTLQVEMNECVITHVKNMDHLTNKKVGKVVAMLDIQPPVLLVHRPFVPDRLEYAESTFITARRKNSSKSSCSESIVSTDVEGSPLKLQAIADISTFSSPPSSVCSQKHRSIRGYGMPIDKCRFFVSMYCNVVHQIKEKFGMQLPTMITLCDGIDLKNYVFLSAQPITHEGKKLVDFKLSSAMMMPAFKLPKSEHIKTPPSPISASDITCKATYNVSNGIQGEIIQAGYQGFLQIEFQWKRSGGHLNMLQEPPLDARATVKANVKSLGDMRSSAYQLYKELEIVKALMHGLETNEVHWIGRSDKPLLQEVQELVEQLKLGETNIDEKRSMEDSEDAEFNEAFDLTVDIKRKDFDFTDHLWKVLKNCTSHADLVESLGYVLTVLSNGELQPFIHSANKTTLADLVRDSFRGQLRIPALVGLIPLQMLAEIGMEKLRQDYINIFLQKNLTTLSHVEFFIQTKNKPKDKLVCLEKLQNVLEMVVMLKMFLNLPFESLGTGSRQMLKHYESHGLQDDHIFSFSVSTGPLLKGLEGYHPTEWMIQGSKQVEEVTERKAYYMTTEEVFDWLSLQELDDEDCAEEEEPSYYLINVSDSVNILS</sequence>
<evidence type="ECO:0000313" key="11">
    <source>
        <dbReference type="Proteomes" id="UP001634394"/>
    </source>
</evidence>
<keyword evidence="6 9" id="KW-0995">Kinetochore</keyword>
<keyword evidence="4 9" id="KW-0132">Cell division</keyword>
<organism evidence="10 11">
    <name type="scientific">Sinanodonta woodiana</name>
    <name type="common">Chinese pond mussel</name>
    <name type="synonym">Anodonta woodiana</name>
    <dbReference type="NCBI Taxonomy" id="1069815"/>
    <lineage>
        <taxon>Eukaryota</taxon>
        <taxon>Metazoa</taxon>
        <taxon>Spiralia</taxon>
        <taxon>Lophotrochozoa</taxon>
        <taxon>Mollusca</taxon>
        <taxon>Bivalvia</taxon>
        <taxon>Autobranchia</taxon>
        <taxon>Heteroconchia</taxon>
        <taxon>Palaeoheterodonta</taxon>
        <taxon>Unionida</taxon>
        <taxon>Unionoidea</taxon>
        <taxon>Unionidae</taxon>
        <taxon>Unioninae</taxon>
        <taxon>Sinanodonta</taxon>
    </lineage>
</organism>
<name>A0ABD3X3W6_SINWO</name>
<comment type="similarity">
    <text evidence="2 9">Belongs to the ZWILCH family.</text>
</comment>
<comment type="caution">
    <text evidence="10">The sequence shown here is derived from an EMBL/GenBank/DDBJ whole genome shotgun (WGS) entry which is preliminary data.</text>
</comment>
<reference evidence="10 11" key="1">
    <citation type="submission" date="2024-11" db="EMBL/GenBank/DDBJ databases">
        <title>Chromosome-level genome assembly of the freshwater bivalve Anodonta woodiana.</title>
        <authorList>
            <person name="Chen X."/>
        </authorList>
    </citation>
    <scope>NUCLEOTIDE SEQUENCE [LARGE SCALE GENOMIC DNA]</scope>
    <source>
        <strain evidence="10">MN2024</strain>
        <tissue evidence="10">Gills</tissue>
    </source>
</reference>
<keyword evidence="5 9" id="KW-0498">Mitosis</keyword>
<evidence type="ECO:0000256" key="4">
    <source>
        <dbReference type="ARBA" id="ARBA00022618"/>
    </source>
</evidence>
<dbReference type="GO" id="GO:0007094">
    <property type="term" value="P:mitotic spindle assembly checkpoint signaling"/>
    <property type="evidence" value="ECO:0007669"/>
    <property type="project" value="UniProtKB-UniRule"/>
</dbReference>
<dbReference type="Gene3D" id="1.10.287.1880">
    <property type="match status" value="1"/>
</dbReference>
<dbReference type="Pfam" id="PF09817">
    <property type="entry name" value="Zwilch"/>
    <property type="match status" value="1"/>
</dbReference>
<dbReference type="AlphaFoldDB" id="A0ABD3X3W6"/>
<comment type="subcellular location">
    <subcellularLocation>
        <location evidence="1 9">Chromosome</location>
        <location evidence="1 9">Centromere</location>
        <location evidence="1 9">Kinetochore</location>
    </subcellularLocation>
</comment>
<evidence type="ECO:0000256" key="8">
    <source>
        <dbReference type="ARBA" id="ARBA00023328"/>
    </source>
</evidence>
<proteinExistence type="inferred from homology"/>
<evidence type="ECO:0000256" key="9">
    <source>
        <dbReference type="RuleBase" id="RU369076"/>
    </source>
</evidence>
<dbReference type="PANTHER" id="PTHR15995:SF1">
    <property type="entry name" value="PROTEIN ZWILCH HOMOLOG"/>
    <property type="match status" value="1"/>
</dbReference>